<sequence>MQRAAISGVRTGLMVDKDTLEQTALRLITALPVGKTLAPADIAQEIAGKASDQWGPLMQPLRRVAVRLAKEGRLVIYRKGRPADPDDFKGVYRLGPVRMD</sequence>
<dbReference type="InterPro" id="IPR036388">
    <property type="entry name" value="WH-like_DNA-bd_sf"/>
</dbReference>
<evidence type="ECO:0008006" key="3">
    <source>
        <dbReference type="Google" id="ProtNLM"/>
    </source>
</evidence>
<gene>
    <name evidence="1" type="ORF">GCM10007874_67970</name>
</gene>
<comment type="caution">
    <text evidence="1">The sequence shown here is derived from an EMBL/GenBank/DDBJ whole genome shotgun (WGS) entry which is preliminary data.</text>
</comment>
<dbReference type="SUPFAM" id="SSF46785">
    <property type="entry name" value="Winged helix' DNA-binding domain"/>
    <property type="match status" value="1"/>
</dbReference>
<dbReference type="InterPro" id="IPR036390">
    <property type="entry name" value="WH_DNA-bd_sf"/>
</dbReference>
<evidence type="ECO:0000313" key="1">
    <source>
        <dbReference type="EMBL" id="GLS23776.1"/>
    </source>
</evidence>
<dbReference type="Gene3D" id="1.10.10.10">
    <property type="entry name" value="Winged helix-like DNA-binding domain superfamily/Winged helix DNA-binding domain"/>
    <property type="match status" value="1"/>
</dbReference>
<dbReference type="Pfam" id="PF11625">
    <property type="entry name" value="DUF3253"/>
    <property type="match status" value="1"/>
</dbReference>
<protein>
    <recommendedName>
        <fullName evidence="3">DUF3253 domain-containing protein</fullName>
    </recommendedName>
</protein>
<name>A0ABQ6CTV4_9HYPH</name>
<keyword evidence="2" id="KW-1185">Reference proteome</keyword>
<dbReference type="Proteomes" id="UP001156882">
    <property type="component" value="Unassembled WGS sequence"/>
</dbReference>
<organism evidence="1 2">
    <name type="scientific">Labrys miyagiensis</name>
    <dbReference type="NCBI Taxonomy" id="346912"/>
    <lineage>
        <taxon>Bacteria</taxon>
        <taxon>Pseudomonadati</taxon>
        <taxon>Pseudomonadota</taxon>
        <taxon>Alphaproteobacteria</taxon>
        <taxon>Hyphomicrobiales</taxon>
        <taxon>Xanthobacteraceae</taxon>
        <taxon>Labrys</taxon>
    </lineage>
</organism>
<reference evidence="2" key="1">
    <citation type="journal article" date="2019" name="Int. J. Syst. Evol. Microbiol.">
        <title>The Global Catalogue of Microorganisms (GCM) 10K type strain sequencing project: providing services to taxonomists for standard genome sequencing and annotation.</title>
        <authorList>
            <consortium name="The Broad Institute Genomics Platform"/>
            <consortium name="The Broad Institute Genome Sequencing Center for Infectious Disease"/>
            <person name="Wu L."/>
            <person name="Ma J."/>
        </authorList>
    </citation>
    <scope>NUCLEOTIDE SEQUENCE [LARGE SCALE GENOMIC DNA]</scope>
    <source>
        <strain evidence="2">NBRC 101365</strain>
    </source>
</reference>
<dbReference type="EMBL" id="BSPC01000080">
    <property type="protein sequence ID" value="GLS23776.1"/>
    <property type="molecule type" value="Genomic_DNA"/>
</dbReference>
<dbReference type="InterPro" id="IPR021660">
    <property type="entry name" value="DUF3253"/>
</dbReference>
<accession>A0ABQ6CTV4</accession>
<proteinExistence type="predicted"/>
<evidence type="ECO:0000313" key="2">
    <source>
        <dbReference type="Proteomes" id="UP001156882"/>
    </source>
</evidence>